<reference evidence="2" key="1">
    <citation type="journal article" date="2020" name="bioRxiv">
        <title>Comparative genomics of Chlamydomonas.</title>
        <authorList>
            <person name="Craig R.J."/>
            <person name="Hasan A.R."/>
            <person name="Ness R.W."/>
            <person name="Keightley P.D."/>
        </authorList>
    </citation>
    <scope>NUCLEOTIDE SEQUENCE</scope>
    <source>
        <strain evidence="2">CCAP 11/173</strain>
    </source>
</reference>
<proteinExistence type="predicted"/>
<dbReference type="PANTHER" id="PTHR38377:SF1">
    <property type="entry name" value="THREONINE-TRNA LIGASE 2"/>
    <property type="match status" value="1"/>
</dbReference>
<dbReference type="PANTHER" id="PTHR38377">
    <property type="entry name" value="THREONINE-TRNA LIGASE 2"/>
    <property type="match status" value="1"/>
</dbReference>
<organism evidence="2 3">
    <name type="scientific">Chlamydomonas schloesseri</name>
    <dbReference type="NCBI Taxonomy" id="2026947"/>
    <lineage>
        <taxon>Eukaryota</taxon>
        <taxon>Viridiplantae</taxon>
        <taxon>Chlorophyta</taxon>
        <taxon>core chlorophytes</taxon>
        <taxon>Chlorophyceae</taxon>
        <taxon>CS clade</taxon>
        <taxon>Chlamydomonadales</taxon>
        <taxon>Chlamydomonadaceae</taxon>
        <taxon>Chlamydomonas</taxon>
    </lineage>
</organism>
<keyword evidence="3" id="KW-1185">Reference proteome</keyword>
<evidence type="ECO:0000256" key="1">
    <source>
        <dbReference type="SAM" id="Coils"/>
    </source>
</evidence>
<dbReference type="AlphaFoldDB" id="A0A835VVM4"/>
<dbReference type="Proteomes" id="UP000613740">
    <property type="component" value="Unassembled WGS sequence"/>
</dbReference>
<evidence type="ECO:0000313" key="2">
    <source>
        <dbReference type="EMBL" id="KAG2427513.1"/>
    </source>
</evidence>
<dbReference type="OrthoDB" id="536537at2759"/>
<comment type="caution">
    <text evidence="2">The sequence shown here is derived from an EMBL/GenBank/DDBJ whole genome shotgun (WGS) entry which is preliminary data.</text>
</comment>
<accession>A0A835VVM4</accession>
<gene>
    <name evidence="2" type="ORF">HYH02_014559</name>
</gene>
<dbReference type="EMBL" id="JAEHOD010000100">
    <property type="protein sequence ID" value="KAG2427513.1"/>
    <property type="molecule type" value="Genomic_DNA"/>
</dbReference>
<sequence length="93" mass="10006">MDALSVAAFEERAATAEARLSALESLLSAGAGPADSAALTELRALLVAAKEEAEKEAVQRKSLEEEVAKLRYQVLHLKRAVREVEAQHAPTPR</sequence>
<protein>
    <submittedName>
        <fullName evidence="2">Uncharacterized protein</fullName>
    </submittedName>
</protein>
<evidence type="ECO:0000313" key="3">
    <source>
        <dbReference type="Proteomes" id="UP000613740"/>
    </source>
</evidence>
<keyword evidence="1" id="KW-0175">Coiled coil</keyword>
<feature type="coiled-coil region" evidence="1">
    <location>
        <begin position="6"/>
        <end position="80"/>
    </location>
</feature>
<name>A0A835VVM4_9CHLO</name>